<evidence type="ECO:0000313" key="1">
    <source>
        <dbReference type="EMBL" id="GLS42935.1"/>
    </source>
</evidence>
<dbReference type="Proteomes" id="UP000517759">
    <property type="component" value="Unassembled WGS sequence"/>
</dbReference>
<dbReference type="EMBL" id="JACIDN010000002">
    <property type="protein sequence ID" value="MBB3901360.1"/>
    <property type="molecule type" value="Genomic_DNA"/>
</dbReference>
<accession>A0A7W6ADN2</accession>
<reference evidence="2 3" key="3">
    <citation type="submission" date="2020-08" db="EMBL/GenBank/DDBJ databases">
        <title>Genomic Encyclopedia of Type Strains, Phase IV (KMG-IV): sequencing the most valuable type-strain genomes for metagenomic binning, comparative biology and taxonomic classification.</title>
        <authorList>
            <person name="Goeker M."/>
        </authorList>
    </citation>
    <scope>NUCLEOTIDE SEQUENCE [LARGE SCALE GENOMIC DNA]</scope>
    <source>
        <strain evidence="2 3">DSM 24105</strain>
    </source>
</reference>
<protein>
    <submittedName>
        <fullName evidence="2">Uncharacterized protein</fullName>
    </submittedName>
</protein>
<organism evidence="2 3">
    <name type="scientific">Methylobacterium brachythecii</name>
    <dbReference type="NCBI Taxonomy" id="1176177"/>
    <lineage>
        <taxon>Bacteria</taxon>
        <taxon>Pseudomonadati</taxon>
        <taxon>Pseudomonadota</taxon>
        <taxon>Alphaproteobacteria</taxon>
        <taxon>Hyphomicrobiales</taxon>
        <taxon>Methylobacteriaceae</taxon>
        <taxon>Methylobacterium</taxon>
    </lineage>
</organism>
<dbReference type="Proteomes" id="UP001156881">
    <property type="component" value="Unassembled WGS sequence"/>
</dbReference>
<keyword evidence="4" id="KW-1185">Reference proteome</keyword>
<proteinExistence type="predicted"/>
<reference evidence="1" key="1">
    <citation type="journal article" date="2014" name="Int. J. Syst. Evol. Microbiol.">
        <title>Complete genome of a new Firmicutes species belonging to the dominant human colonic microbiota ('Ruminococcus bicirculans') reveals two chromosomes and a selective capacity to utilize plant glucans.</title>
        <authorList>
            <consortium name="NISC Comparative Sequencing Program"/>
            <person name="Wegmann U."/>
            <person name="Louis P."/>
            <person name="Goesmann A."/>
            <person name="Henrissat B."/>
            <person name="Duncan S.H."/>
            <person name="Flint H.J."/>
        </authorList>
    </citation>
    <scope>NUCLEOTIDE SEQUENCE</scope>
    <source>
        <strain evidence="1">NBRC 107710</strain>
    </source>
</reference>
<dbReference type="EMBL" id="BSPG01000003">
    <property type="protein sequence ID" value="GLS42935.1"/>
    <property type="molecule type" value="Genomic_DNA"/>
</dbReference>
<comment type="caution">
    <text evidence="2">The sequence shown here is derived from an EMBL/GenBank/DDBJ whole genome shotgun (WGS) entry which is preliminary data.</text>
</comment>
<evidence type="ECO:0000313" key="3">
    <source>
        <dbReference type="Proteomes" id="UP000517759"/>
    </source>
</evidence>
<reference evidence="1" key="4">
    <citation type="submission" date="2023-01" db="EMBL/GenBank/DDBJ databases">
        <title>Draft genome sequence of Methylobacterium brachythecii strain NBRC 107710.</title>
        <authorList>
            <person name="Sun Q."/>
            <person name="Mori K."/>
        </authorList>
    </citation>
    <scope>NUCLEOTIDE SEQUENCE</scope>
    <source>
        <strain evidence="1">NBRC 107710</strain>
    </source>
</reference>
<gene>
    <name evidence="1" type="ORF">GCM10007884_09200</name>
    <name evidence="2" type="ORF">GGR33_000846</name>
</gene>
<name>A0A7W6ADN2_9HYPH</name>
<dbReference type="AlphaFoldDB" id="A0A7W6ADN2"/>
<dbReference type="RefSeq" id="WP_183502280.1">
    <property type="nucleotide sequence ID" value="NZ_BSPG01000003.1"/>
</dbReference>
<evidence type="ECO:0000313" key="4">
    <source>
        <dbReference type="Proteomes" id="UP001156881"/>
    </source>
</evidence>
<evidence type="ECO:0000313" key="2">
    <source>
        <dbReference type="EMBL" id="MBB3901360.1"/>
    </source>
</evidence>
<reference evidence="4" key="2">
    <citation type="journal article" date="2019" name="Int. J. Syst. Evol. Microbiol.">
        <title>The Global Catalogue of Microorganisms (GCM) 10K type strain sequencing project: providing services to taxonomists for standard genome sequencing and annotation.</title>
        <authorList>
            <consortium name="The Broad Institute Genomics Platform"/>
            <consortium name="The Broad Institute Genome Sequencing Center for Infectious Disease"/>
            <person name="Wu L."/>
            <person name="Ma J."/>
        </authorList>
    </citation>
    <scope>NUCLEOTIDE SEQUENCE [LARGE SCALE GENOMIC DNA]</scope>
    <source>
        <strain evidence="4">NBRC 107710</strain>
    </source>
</reference>
<sequence>MSTDLEAKQKALKEIERHRDKKRTVAALQRSEILADEEIEREILRQRDERARKALISAERDRIYAERAAALAALAETEARVGAADLQRFNTADSAERSLAKRLYGLIGPEILDLTDAIRNADPKLLAKEIGRVPQDIRDEAQARASAQRYAQIEAAALVIPETEDDTEEEILARYGISGIARRRAELDAGAL</sequence>